<dbReference type="InterPro" id="IPR025554">
    <property type="entry name" value="DUF4140"/>
</dbReference>
<dbReference type="AlphaFoldDB" id="A0A8H8CF74"/>
<evidence type="ECO:0000313" key="3">
    <source>
        <dbReference type="EMBL" id="KAG5162679.1"/>
    </source>
</evidence>
<dbReference type="Pfam" id="PF13598">
    <property type="entry name" value="DUF4139"/>
    <property type="match status" value="1"/>
</dbReference>
<comment type="caution">
    <text evidence="3">The sequence shown here is derived from an EMBL/GenBank/DDBJ whole genome shotgun (WGS) entry which is preliminary data.</text>
</comment>
<evidence type="ECO:0000259" key="2">
    <source>
        <dbReference type="Pfam" id="PF13600"/>
    </source>
</evidence>
<dbReference type="PANTHER" id="PTHR31005">
    <property type="entry name" value="DUF4139 DOMAIN-CONTAINING PROTEIN"/>
    <property type="match status" value="1"/>
</dbReference>
<dbReference type="NCBIfam" id="TIGR02231">
    <property type="entry name" value="mucoidy inhibitor MuiA family protein"/>
    <property type="match status" value="2"/>
</dbReference>
<protein>
    <recommendedName>
        <fullName evidence="4">Protein F37C4.5</fullName>
    </recommendedName>
</protein>
<evidence type="ECO:0000259" key="1">
    <source>
        <dbReference type="Pfam" id="PF13598"/>
    </source>
</evidence>
<proteinExistence type="predicted"/>
<dbReference type="Pfam" id="PF13600">
    <property type="entry name" value="DUF4140"/>
    <property type="match status" value="1"/>
</dbReference>
<dbReference type="InterPro" id="IPR011935">
    <property type="entry name" value="CHP02231"/>
</dbReference>
<evidence type="ECO:0008006" key="4">
    <source>
        <dbReference type="Google" id="ProtNLM"/>
    </source>
</evidence>
<name>A0A8H8CF74_PSICU</name>
<feature type="domain" description="DUF4139" evidence="1">
    <location>
        <begin position="205"/>
        <end position="622"/>
    </location>
</feature>
<dbReference type="PANTHER" id="PTHR31005:SF8">
    <property type="entry name" value="DUF4139 DOMAIN-CONTAINING PROTEIN"/>
    <property type="match status" value="1"/>
</dbReference>
<feature type="domain" description="DUF4140" evidence="2">
    <location>
        <begin position="27"/>
        <end position="124"/>
    </location>
</feature>
<accession>A0A8H8CF74</accession>
<dbReference type="EMBL" id="JAFIQS010000018">
    <property type="protein sequence ID" value="KAG5162679.1"/>
    <property type="molecule type" value="Genomic_DNA"/>
</dbReference>
<dbReference type="InterPro" id="IPR037291">
    <property type="entry name" value="DUF4139"/>
</dbReference>
<sequence length="638" mass="69667">MPGHPQVSSYHTMALIIEASEHSIKSVTVFKSSKAEVVRCFSLQLQTGQNKIKIRGLSSCIDTQSIRVSGLGDARLFDVTCTHADSNAALYLPGSAAEIKRTLLVKKAALESEKAVREQESKLLWQYAQTLNGEHVTPTQMGLFLESYVERGHKIVSAITELNEKIVAITRQIDLHDSESASKKGTALGQVDIVIVADSDTQVELKLTYIVSNVKWTPTYELHATTVNGKPSSSVSLHYRARVTQSTGEDWNNATLTLSTIASDTVVKRIPELYPVKIRPKVVLFQKGLVGFSVTFFNVQQQTSDTDFGPGKSLFGQPPQHPKFTGKFGTGRGGLFGSSTARVPSAFGSTMVGQQAAGTETLQDMTLHVDDSSSLYNEFEEVASPGAILEPTTVVSETPVAVSFCVHGESTIPSDGVEHQVSVALLSFEATISYICIPRIDPRVFLQCVVKNSSEYRLLPGPVSVIFDDSFVSKTSINDINTGDNFECTLGDDASTKVTYSRTAKTVKSDGGHFSEVTNTTTYNTKISIHNKHQFEITDLVVRDVIPTSDDKGASIVLRKPVGLADAKDGKYVDLNKDGLRVGWEPLVDGKGGEKEGKYEWRWKVAGGAKVNLETEWEIKVPGENAWVEARDRPEQQQ</sequence>
<reference evidence="3" key="1">
    <citation type="submission" date="2021-02" db="EMBL/GenBank/DDBJ databases">
        <title>Psilocybe cubensis genome.</title>
        <authorList>
            <person name="Mckernan K.J."/>
            <person name="Crawford S."/>
            <person name="Trippe A."/>
            <person name="Kane L.T."/>
            <person name="Mclaughlin S."/>
        </authorList>
    </citation>
    <scope>NUCLEOTIDE SEQUENCE [LARGE SCALE GENOMIC DNA]</scope>
    <source>
        <strain evidence="3">MGC-MH-2018</strain>
    </source>
</reference>
<gene>
    <name evidence="3" type="ORF">JR316_012564</name>
</gene>
<organism evidence="3">
    <name type="scientific">Psilocybe cubensis</name>
    <name type="common">Psychedelic mushroom</name>
    <name type="synonym">Stropharia cubensis</name>
    <dbReference type="NCBI Taxonomy" id="181762"/>
    <lineage>
        <taxon>Eukaryota</taxon>
        <taxon>Fungi</taxon>
        <taxon>Dikarya</taxon>
        <taxon>Basidiomycota</taxon>
        <taxon>Agaricomycotina</taxon>
        <taxon>Agaricomycetes</taxon>
        <taxon>Agaricomycetidae</taxon>
        <taxon>Agaricales</taxon>
        <taxon>Agaricineae</taxon>
        <taxon>Strophariaceae</taxon>
        <taxon>Psilocybe</taxon>
    </lineage>
</organism>